<reference evidence="1 2" key="1">
    <citation type="journal article" date="2010" name="Stand. Genomic Sci.">
        <title>Complete genome sequence of Geodermatophilus obscurus type strain (G-20).</title>
        <authorList>
            <person name="Ivanova N."/>
            <person name="Sikorski J."/>
            <person name="Jando M."/>
            <person name="Munk C."/>
            <person name="Lapidus A."/>
            <person name="Glavina Del Rio T."/>
            <person name="Copeland A."/>
            <person name="Tice H."/>
            <person name="Cheng J.-F."/>
            <person name="Lucas S."/>
            <person name="Chen F."/>
            <person name="Nolan M."/>
            <person name="Bruce D."/>
            <person name="Goodwin L."/>
            <person name="Pitluck S."/>
            <person name="Mavromatis K."/>
            <person name="Mikhailova N."/>
            <person name="Pati A."/>
            <person name="Chen A."/>
            <person name="Palaniappan K."/>
            <person name="Land M."/>
            <person name="Hauser L."/>
            <person name="Chang Y.-J."/>
            <person name="Jeffries C.D."/>
            <person name="Meincke L."/>
            <person name="Brettin T."/>
            <person name="Detter J.C."/>
            <person name="Detter J.C."/>
            <person name="Rohde M."/>
            <person name="Goeker M."/>
            <person name="Bristow J."/>
            <person name="Eisen J.A."/>
            <person name="Markowitz V."/>
            <person name="Hugenholtz P."/>
            <person name="Kyrpides N.C."/>
            <person name="Klenk H.-P."/>
        </authorList>
    </citation>
    <scope>NUCLEOTIDE SEQUENCE [LARGE SCALE GENOMIC DNA]</scope>
    <source>
        <strain evidence="2">ATCC 25078 / DSM 43160 / JCM 3152 / KCC A-0152 / KCTC 9177 / NBRC 13315 / NRRL B-3577 / G-20</strain>
    </source>
</reference>
<dbReference type="Proteomes" id="UP000001382">
    <property type="component" value="Chromosome"/>
</dbReference>
<evidence type="ECO:0000313" key="1">
    <source>
        <dbReference type="EMBL" id="ADB73499.1"/>
    </source>
</evidence>
<sequence>MSSPIAPKTFESSIQHAEHHNRHGCFVVLCRLCGETYYAHYAPDMSWRSRHMMLDLTVAAHERICVVYQAMCIVQAVEK</sequence>
<evidence type="ECO:0000313" key="2">
    <source>
        <dbReference type="Proteomes" id="UP000001382"/>
    </source>
</evidence>
<dbReference type="HOGENOM" id="CLU_2601056_0_0_11"/>
<reference evidence="2" key="2">
    <citation type="submission" date="2010-01" db="EMBL/GenBank/DDBJ databases">
        <title>The complete genome of Geodermatophilus obscurus DSM 43160.</title>
        <authorList>
            <consortium name="US DOE Joint Genome Institute (JGI-PGF)"/>
            <person name="Lucas S."/>
            <person name="Copeland A."/>
            <person name="Lapidus A."/>
            <person name="Glavina del Rio T."/>
            <person name="Dalin E."/>
            <person name="Tice H."/>
            <person name="Bruce D."/>
            <person name="Goodwin L."/>
            <person name="Pitluck S."/>
            <person name="Kyrpides N."/>
            <person name="Mavromatis K."/>
            <person name="Ivanova N."/>
            <person name="Munk A.C."/>
            <person name="Brettin T."/>
            <person name="Detter J.C."/>
            <person name="Han C."/>
            <person name="Larimer F."/>
            <person name="Land M."/>
            <person name="Hauser L."/>
            <person name="Markowitz V."/>
            <person name="Cheng J.-F."/>
            <person name="Hugenholtz P."/>
            <person name="Woyke T."/>
            <person name="Wu D."/>
            <person name="Jando M."/>
            <person name="Schneider S."/>
            <person name="Klenk H.-P."/>
            <person name="Eisen J.A."/>
        </authorList>
    </citation>
    <scope>NUCLEOTIDE SEQUENCE [LARGE SCALE GENOMIC DNA]</scope>
    <source>
        <strain evidence="2">ATCC 25078 / DSM 43160 / JCM 3152 / KCC A-0152 / KCTC 9177 / NBRC 13315 / NRRL B-3577 / G-20</strain>
    </source>
</reference>
<dbReference type="STRING" id="526225.Gobs_0729"/>
<keyword evidence="2" id="KW-1185">Reference proteome</keyword>
<gene>
    <name evidence="1" type="ordered locus">Gobs_0729</name>
</gene>
<dbReference type="EMBL" id="CP001867">
    <property type="protein sequence ID" value="ADB73499.1"/>
    <property type="molecule type" value="Genomic_DNA"/>
</dbReference>
<dbReference type="KEGG" id="gob:Gobs_0729"/>
<dbReference type="AlphaFoldDB" id="D2S877"/>
<name>D2S877_GEOOG</name>
<proteinExistence type="predicted"/>
<dbReference type="RefSeq" id="WP_012946940.1">
    <property type="nucleotide sequence ID" value="NC_013757.1"/>
</dbReference>
<protein>
    <submittedName>
        <fullName evidence="1">Uncharacterized protein</fullName>
    </submittedName>
</protein>
<organism evidence="1 2">
    <name type="scientific">Geodermatophilus obscurus (strain ATCC 25078 / DSM 43160 / JCM 3152 / CCUG 61914 / KCC A-0152 / KCTC 9177 / NBRC 13315 / NRRL B-3577 / G-20)</name>
    <dbReference type="NCBI Taxonomy" id="526225"/>
    <lineage>
        <taxon>Bacteria</taxon>
        <taxon>Bacillati</taxon>
        <taxon>Actinomycetota</taxon>
        <taxon>Actinomycetes</taxon>
        <taxon>Geodermatophilales</taxon>
        <taxon>Geodermatophilaceae</taxon>
        <taxon>Geodermatophilus</taxon>
    </lineage>
</organism>
<accession>D2S877</accession>